<dbReference type="Gene3D" id="3.30.2010.10">
    <property type="entry name" value="Metalloproteases ('zincins'), catalytic domain"/>
    <property type="match status" value="1"/>
</dbReference>
<keyword evidence="2" id="KW-0479">Metal-binding</keyword>
<feature type="transmembrane region" description="Helical" evidence="7">
    <location>
        <begin position="93"/>
        <end position="114"/>
    </location>
</feature>
<dbReference type="Pfam" id="PF23368">
    <property type="entry name" value="DUF7092"/>
    <property type="match status" value="1"/>
</dbReference>
<keyword evidence="1 6" id="KW-0645">Protease</keyword>
<dbReference type="GO" id="GO:0051603">
    <property type="term" value="P:proteolysis involved in protein catabolic process"/>
    <property type="evidence" value="ECO:0007669"/>
    <property type="project" value="TreeGrafter"/>
</dbReference>
<keyword evidence="4 6" id="KW-0862">Zinc</keyword>
<gene>
    <name evidence="10" type="ORF">OJ16_11790</name>
</gene>
<sequence>MRLSGTAFPPKSSVRHPAWLDVSQVNSLDLVIDGQIITDDLRNIEVSVPVGQLPIRFHFPNGWMFVTERSPAIMTWLSTHKKSGFVDKLESNFFAWFFSALLCVAVVVGSYLYVLPWLSHKIAEAVPDYAAIALGEKVLQGFDEQWQPSALSASEQEQIRQRVVQHLEQLEELPYSVEVYFRSSNMGANAFALPGGKIVILDDLVKLAESEQQLDSIILHELGHVHHQHMLKKLVHSSVLSVGVSLMTGESSGIIDNLAGVGVFFLANGHSREVESEADEYAKRSMLTIYGTSEPMAEMFELFSQQEGMPVPEWLNSHPDFEQRIQAVRE</sequence>
<dbReference type="PANTHER" id="PTHR22726">
    <property type="entry name" value="METALLOENDOPEPTIDASE OMA1"/>
    <property type="match status" value="1"/>
</dbReference>
<evidence type="ECO:0000256" key="2">
    <source>
        <dbReference type="ARBA" id="ARBA00022723"/>
    </source>
</evidence>
<evidence type="ECO:0000256" key="5">
    <source>
        <dbReference type="ARBA" id="ARBA00023049"/>
    </source>
</evidence>
<comment type="cofactor">
    <cofactor evidence="6">
        <name>Zn(2+)</name>
        <dbReference type="ChEBI" id="CHEBI:29105"/>
    </cofactor>
    <text evidence="6">Binds 1 zinc ion per subunit.</text>
</comment>
<keyword evidence="11" id="KW-1185">Reference proteome</keyword>
<dbReference type="CDD" id="cd07332">
    <property type="entry name" value="M48C_Oma1_like"/>
    <property type="match status" value="1"/>
</dbReference>
<evidence type="ECO:0000256" key="4">
    <source>
        <dbReference type="ARBA" id="ARBA00022833"/>
    </source>
</evidence>
<keyword evidence="7" id="KW-0812">Transmembrane</keyword>
<organism evidence="10 11">
    <name type="scientific">Vibrio renipiscarius</name>
    <dbReference type="NCBI Taxonomy" id="1461322"/>
    <lineage>
        <taxon>Bacteria</taxon>
        <taxon>Pseudomonadati</taxon>
        <taxon>Pseudomonadota</taxon>
        <taxon>Gammaproteobacteria</taxon>
        <taxon>Vibrionales</taxon>
        <taxon>Vibrionaceae</taxon>
        <taxon>Vibrio</taxon>
    </lineage>
</organism>
<evidence type="ECO:0000259" key="8">
    <source>
        <dbReference type="Pfam" id="PF01435"/>
    </source>
</evidence>
<dbReference type="STRING" id="1461322.OJ16_11790"/>
<protein>
    <submittedName>
        <fullName evidence="10">Zn-dependent protease</fullName>
    </submittedName>
</protein>
<dbReference type="InterPro" id="IPR051156">
    <property type="entry name" value="Mito/Outer_Membr_Metalloprot"/>
</dbReference>
<dbReference type="InterPro" id="IPR001915">
    <property type="entry name" value="Peptidase_M48"/>
</dbReference>
<dbReference type="Pfam" id="PF01435">
    <property type="entry name" value="Peptidase_M48"/>
    <property type="match status" value="1"/>
</dbReference>
<proteinExistence type="inferred from homology"/>
<evidence type="ECO:0000256" key="3">
    <source>
        <dbReference type="ARBA" id="ARBA00022801"/>
    </source>
</evidence>
<dbReference type="GO" id="GO:0004222">
    <property type="term" value="F:metalloendopeptidase activity"/>
    <property type="evidence" value="ECO:0007669"/>
    <property type="project" value="InterPro"/>
</dbReference>
<keyword evidence="7" id="KW-0472">Membrane</keyword>
<evidence type="ECO:0000313" key="10">
    <source>
        <dbReference type="EMBL" id="KII77528.1"/>
    </source>
</evidence>
<dbReference type="GO" id="GO:0016020">
    <property type="term" value="C:membrane"/>
    <property type="evidence" value="ECO:0007669"/>
    <property type="project" value="TreeGrafter"/>
</dbReference>
<keyword evidence="5 6" id="KW-0482">Metalloprotease</keyword>
<comment type="similarity">
    <text evidence="6">Belongs to the peptidase M48 family.</text>
</comment>
<evidence type="ECO:0000256" key="1">
    <source>
        <dbReference type="ARBA" id="ARBA00022670"/>
    </source>
</evidence>
<dbReference type="OrthoDB" id="9810445at2"/>
<dbReference type="RefSeq" id="WP_040990886.1">
    <property type="nucleotide sequence ID" value="NZ_JTKH01000021.1"/>
</dbReference>
<comment type="caution">
    <text evidence="10">The sequence shown here is derived from an EMBL/GenBank/DDBJ whole genome shotgun (WGS) entry which is preliminary data.</text>
</comment>
<evidence type="ECO:0000256" key="6">
    <source>
        <dbReference type="RuleBase" id="RU003983"/>
    </source>
</evidence>
<keyword evidence="3 6" id="KW-0378">Hydrolase</keyword>
<dbReference type="AlphaFoldDB" id="A0A0C2K656"/>
<dbReference type="PANTHER" id="PTHR22726:SF1">
    <property type="entry name" value="METALLOENDOPEPTIDASE OMA1, MITOCHONDRIAL"/>
    <property type="match status" value="1"/>
</dbReference>
<accession>A0A0C2K656</accession>
<reference evidence="10 11" key="1">
    <citation type="submission" date="2014-11" db="EMBL/GenBank/DDBJ databases">
        <title>Draft Genome Sequence of Vibrio piscirenalis strains CECT 8603T and CECT 8604, two marine Gammaproteobacterium isolated from cultured gilthead sea bream (Sparus aurata).</title>
        <authorList>
            <person name="Arahal D.R."/>
            <person name="Rodrigo-Torres L."/>
            <person name="Lucena T."/>
            <person name="Pujalte M.J."/>
        </authorList>
    </citation>
    <scope>NUCLEOTIDE SEQUENCE [LARGE SCALE GENOMIC DNA]</scope>
    <source>
        <strain evidence="10 11">DCR 1-4-2</strain>
    </source>
</reference>
<dbReference type="EMBL" id="JTKH01000021">
    <property type="protein sequence ID" value="KII77528.1"/>
    <property type="molecule type" value="Genomic_DNA"/>
</dbReference>
<keyword evidence="7" id="KW-1133">Transmembrane helix</keyword>
<evidence type="ECO:0000313" key="11">
    <source>
        <dbReference type="Proteomes" id="UP000031672"/>
    </source>
</evidence>
<evidence type="ECO:0000259" key="9">
    <source>
        <dbReference type="Pfam" id="PF23368"/>
    </source>
</evidence>
<dbReference type="GO" id="GO:0046872">
    <property type="term" value="F:metal ion binding"/>
    <property type="evidence" value="ECO:0007669"/>
    <property type="project" value="UniProtKB-KW"/>
</dbReference>
<feature type="domain" description="DUF7092" evidence="9">
    <location>
        <begin position="3"/>
        <end position="79"/>
    </location>
</feature>
<accession>A0A0C2NYX5</accession>
<evidence type="ECO:0000256" key="7">
    <source>
        <dbReference type="SAM" id="Phobius"/>
    </source>
</evidence>
<dbReference type="Proteomes" id="UP000031672">
    <property type="component" value="Unassembled WGS sequence"/>
</dbReference>
<dbReference type="InterPro" id="IPR055518">
    <property type="entry name" value="DUF7092"/>
</dbReference>
<feature type="domain" description="Peptidase M48" evidence="8">
    <location>
        <begin position="157"/>
        <end position="330"/>
    </location>
</feature>
<name>A0A0C2K656_9VIBR</name>